<feature type="domain" description="KIB1-4 beta-propeller" evidence="1">
    <location>
        <begin position="23"/>
        <end position="114"/>
    </location>
</feature>
<dbReference type="AlphaFoldDB" id="A0A660KKW1"/>
<organism evidence="2 3">
    <name type="scientific">Carpinus fangiana</name>
    <dbReference type="NCBI Taxonomy" id="176857"/>
    <lineage>
        <taxon>Eukaryota</taxon>
        <taxon>Viridiplantae</taxon>
        <taxon>Streptophyta</taxon>
        <taxon>Embryophyta</taxon>
        <taxon>Tracheophyta</taxon>
        <taxon>Spermatophyta</taxon>
        <taxon>Magnoliopsida</taxon>
        <taxon>eudicotyledons</taxon>
        <taxon>Gunneridae</taxon>
        <taxon>Pentapetalae</taxon>
        <taxon>rosids</taxon>
        <taxon>fabids</taxon>
        <taxon>Fagales</taxon>
        <taxon>Betulaceae</taxon>
        <taxon>Carpinus</taxon>
    </lineage>
</organism>
<evidence type="ECO:0000313" key="3">
    <source>
        <dbReference type="Proteomes" id="UP000327013"/>
    </source>
</evidence>
<name>A0A660KKW1_9ROSI</name>
<dbReference type="PANTHER" id="PTHR44259:SF15">
    <property type="entry name" value="F-BOX PROTEIN KIB2-RELATED"/>
    <property type="match status" value="1"/>
</dbReference>
<dbReference type="EMBL" id="CM017324">
    <property type="protein sequence ID" value="KAE8037007.1"/>
    <property type="molecule type" value="Genomic_DNA"/>
</dbReference>
<evidence type="ECO:0000259" key="1">
    <source>
        <dbReference type="Pfam" id="PF03478"/>
    </source>
</evidence>
<gene>
    <name evidence="2" type="ORF">FH972_009634</name>
</gene>
<dbReference type="Proteomes" id="UP000327013">
    <property type="component" value="Chromosome 4"/>
</dbReference>
<protein>
    <recommendedName>
        <fullName evidence="1">KIB1-4 beta-propeller domain-containing protein</fullName>
    </recommendedName>
</protein>
<dbReference type="Pfam" id="PF03478">
    <property type="entry name" value="Beta-prop_KIB1-4"/>
    <property type="match status" value="1"/>
</dbReference>
<dbReference type="InterPro" id="IPR005174">
    <property type="entry name" value="KIB1-4_b-propeller"/>
</dbReference>
<dbReference type="InterPro" id="IPR050942">
    <property type="entry name" value="F-box_BR-signaling"/>
</dbReference>
<proteinExistence type="predicted"/>
<accession>A0A660KKW1</accession>
<reference evidence="2 3" key="1">
    <citation type="submission" date="2019-06" db="EMBL/GenBank/DDBJ databases">
        <title>A chromosomal-level reference genome of Carpinus fangiana (Coryloideae, Betulaceae).</title>
        <authorList>
            <person name="Yang X."/>
            <person name="Wang Z."/>
            <person name="Zhang L."/>
            <person name="Hao G."/>
            <person name="Liu J."/>
            <person name="Yang Y."/>
        </authorList>
    </citation>
    <scope>NUCLEOTIDE SEQUENCE [LARGE SCALE GENOMIC DNA]</scope>
    <source>
        <strain evidence="2">Cfa_2016G</strain>
        <tissue evidence="2">Leaf</tissue>
    </source>
</reference>
<dbReference type="PANTHER" id="PTHR44259">
    <property type="entry name" value="OS07G0183000 PROTEIN-RELATED"/>
    <property type="match status" value="1"/>
</dbReference>
<sequence length="175" mass="20214">MVHRFYHPSCHAKYDKSYGWILEYLVESSGDILLVVRYIGLLTRPPIKTLGYDVFKVDPEHEKLVEKVECLGDRVLFLGLKQAFSVSARDFLELKPNSIYFTHDYEEYQPGEYLALVSDDGNTKTMKILFDTTYKYDFDVGIYSLEDASITPLGDKRDDIELYPPGSWVIPFPHA</sequence>
<dbReference type="OrthoDB" id="642536at2759"/>
<keyword evidence="3" id="KW-1185">Reference proteome</keyword>
<evidence type="ECO:0000313" key="2">
    <source>
        <dbReference type="EMBL" id="KAE8037007.1"/>
    </source>
</evidence>